<reference evidence="8" key="1">
    <citation type="submission" date="2020-06" db="EMBL/GenBank/DDBJ databases">
        <title>Draft genomic sequecing of Geomonas sp. Red736.</title>
        <authorList>
            <person name="Itoh H."/>
            <person name="Xu Z.X."/>
            <person name="Ushijima N."/>
            <person name="Masuda Y."/>
            <person name="Shiratori Y."/>
            <person name="Senoo K."/>
        </authorList>
    </citation>
    <scope>NUCLEOTIDE SEQUENCE [LARGE SCALE GENOMIC DNA]</scope>
    <source>
        <strain evidence="8">Red736</strain>
    </source>
</reference>
<dbReference type="Proteomes" id="UP000831485">
    <property type="component" value="Chromosome"/>
</dbReference>
<accession>A0A6V8MVI6</accession>
<dbReference type="InterPro" id="IPR017871">
    <property type="entry name" value="ABC_transporter-like_CS"/>
</dbReference>
<dbReference type="InterPro" id="IPR013563">
    <property type="entry name" value="Oligopep_ABC_C"/>
</dbReference>
<dbReference type="GO" id="GO:0005524">
    <property type="term" value="F:ATP binding"/>
    <property type="evidence" value="ECO:0007669"/>
    <property type="project" value="UniProtKB-KW"/>
</dbReference>
<dbReference type="Pfam" id="PF08352">
    <property type="entry name" value="oligo_HPY"/>
    <property type="match status" value="1"/>
</dbReference>
<name>A0A6V8MVI6_9BACT</name>
<keyword evidence="9" id="KW-1185">Reference proteome</keyword>
<dbReference type="SMART" id="SM00382">
    <property type="entry name" value="AAA"/>
    <property type="match status" value="1"/>
</dbReference>
<evidence type="ECO:0000313" key="8">
    <source>
        <dbReference type="Proteomes" id="UP000568888"/>
    </source>
</evidence>
<comment type="similarity">
    <text evidence="1">Belongs to the ABC transporter superfamily.</text>
</comment>
<dbReference type="Pfam" id="PF00005">
    <property type="entry name" value="ABC_tran"/>
    <property type="match status" value="1"/>
</dbReference>
<keyword evidence="3" id="KW-0547">Nucleotide-binding</keyword>
<dbReference type="EMBL" id="BLXY01000003">
    <property type="protein sequence ID" value="GFO64198.1"/>
    <property type="molecule type" value="Genomic_DNA"/>
</dbReference>
<dbReference type="GO" id="GO:0055085">
    <property type="term" value="P:transmembrane transport"/>
    <property type="evidence" value="ECO:0007669"/>
    <property type="project" value="UniProtKB-ARBA"/>
</dbReference>
<dbReference type="PROSITE" id="PS00211">
    <property type="entry name" value="ABC_TRANSPORTER_1"/>
    <property type="match status" value="1"/>
</dbReference>
<evidence type="ECO:0000256" key="4">
    <source>
        <dbReference type="ARBA" id="ARBA00022840"/>
    </source>
</evidence>
<dbReference type="FunFam" id="3.40.50.300:FF:000016">
    <property type="entry name" value="Oligopeptide ABC transporter ATP-binding component"/>
    <property type="match status" value="1"/>
</dbReference>
<keyword evidence="4 6" id="KW-0067">ATP-binding</keyword>
<dbReference type="GO" id="GO:0016887">
    <property type="term" value="F:ATP hydrolysis activity"/>
    <property type="evidence" value="ECO:0007669"/>
    <property type="project" value="InterPro"/>
</dbReference>
<dbReference type="InterPro" id="IPR050319">
    <property type="entry name" value="ABC_transp_ATP-bind"/>
</dbReference>
<dbReference type="PROSITE" id="PS50893">
    <property type="entry name" value="ABC_TRANSPORTER_2"/>
    <property type="match status" value="1"/>
</dbReference>
<keyword evidence="2" id="KW-0813">Transport</keyword>
<evidence type="ECO:0000313" key="6">
    <source>
        <dbReference type="EMBL" id="GFO64198.1"/>
    </source>
</evidence>
<dbReference type="SUPFAM" id="SSF52540">
    <property type="entry name" value="P-loop containing nucleoside triphosphate hydrolases"/>
    <property type="match status" value="1"/>
</dbReference>
<reference evidence="6" key="2">
    <citation type="journal article" date="2021" name="Int. J. Syst. Evol. Microbiol.">
        <title>Geomonas silvestris sp. nov., Geomonas paludis sp. nov. and Geomonas limicola sp. nov., isolated from terrestrial environments, and emended description of the genus Geomonas.</title>
        <authorList>
            <person name="Itoh H."/>
            <person name="Xu Z."/>
            <person name="Masuda Y."/>
            <person name="Ushijima N."/>
            <person name="Hayakawa C."/>
            <person name="Shiratori Y."/>
            <person name="Senoo K."/>
        </authorList>
    </citation>
    <scope>NUCLEOTIDE SEQUENCE</scope>
    <source>
        <strain evidence="6">Red736</strain>
    </source>
</reference>
<dbReference type="InterPro" id="IPR027417">
    <property type="entry name" value="P-loop_NTPase"/>
</dbReference>
<dbReference type="EMBL" id="CP096574">
    <property type="protein sequence ID" value="UPU34220.1"/>
    <property type="molecule type" value="Genomic_DNA"/>
</dbReference>
<dbReference type="NCBIfam" id="NF008453">
    <property type="entry name" value="PRK11308.1"/>
    <property type="match status" value="1"/>
</dbReference>
<reference evidence="7" key="3">
    <citation type="submission" date="2022-04" db="EMBL/GenBank/DDBJ databases">
        <authorList>
            <person name="Liu G."/>
        </authorList>
    </citation>
    <scope>NUCLEOTIDE SEQUENCE</scope>
    <source>
        <strain evidence="7">RG22</strain>
    </source>
</reference>
<dbReference type="AlphaFoldDB" id="A0A6V8MVI6"/>
<dbReference type="PANTHER" id="PTHR43776:SF7">
    <property type="entry name" value="D,D-DIPEPTIDE TRANSPORT ATP-BINDING PROTEIN DDPF-RELATED"/>
    <property type="match status" value="1"/>
</dbReference>
<dbReference type="NCBIfam" id="TIGR01727">
    <property type="entry name" value="oligo_HPY"/>
    <property type="match status" value="1"/>
</dbReference>
<dbReference type="InterPro" id="IPR003439">
    <property type="entry name" value="ABC_transporter-like_ATP-bd"/>
</dbReference>
<dbReference type="GO" id="GO:0015833">
    <property type="term" value="P:peptide transport"/>
    <property type="evidence" value="ECO:0007669"/>
    <property type="project" value="InterPro"/>
</dbReference>
<dbReference type="PANTHER" id="PTHR43776">
    <property type="entry name" value="TRANSPORT ATP-BINDING PROTEIN"/>
    <property type="match status" value="1"/>
</dbReference>
<gene>
    <name evidence="6" type="ORF">GMPD_21170</name>
    <name evidence="7" type="ORF">M1B72_12240</name>
</gene>
<feature type="domain" description="ABC transporter" evidence="5">
    <location>
        <begin position="5"/>
        <end position="254"/>
    </location>
</feature>
<evidence type="ECO:0000256" key="2">
    <source>
        <dbReference type="ARBA" id="ARBA00022448"/>
    </source>
</evidence>
<dbReference type="RefSeq" id="WP_183347049.1">
    <property type="nucleotide sequence ID" value="NZ_BLXY01000003.1"/>
</dbReference>
<proteinExistence type="inferred from homology"/>
<evidence type="ECO:0000259" key="5">
    <source>
        <dbReference type="PROSITE" id="PS50893"/>
    </source>
</evidence>
<organism evidence="6 8">
    <name type="scientific">Geomonas paludis</name>
    <dbReference type="NCBI Taxonomy" id="2740185"/>
    <lineage>
        <taxon>Bacteria</taxon>
        <taxon>Pseudomonadati</taxon>
        <taxon>Thermodesulfobacteriota</taxon>
        <taxon>Desulfuromonadia</taxon>
        <taxon>Geobacterales</taxon>
        <taxon>Geobacteraceae</taxon>
        <taxon>Geomonas</taxon>
    </lineage>
</organism>
<evidence type="ECO:0000313" key="7">
    <source>
        <dbReference type="EMBL" id="UPU34220.1"/>
    </source>
</evidence>
<evidence type="ECO:0000256" key="3">
    <source>
        <dbReference type="ARBA" id="ARBA00022741"/>
    </source>
</evidence>
<dbReference type="Proteomes" id="UP000568888">
    <property type="component" value="Unassembled WGS sequence"/>
</dbReference>
<dbReference type="CDD" id="cd03257">
    <property type="entry name" value="ABC_NikE_OppD_transporters"/>
    <property type="match status" value="1"/>
</dbReference>
<evidence type="ECO:0000256" key="1">
    <source>
        <dbReference type="ARBA" id="ARBA00005417"/>
    </source>
</evidence>
<dbReference type="Gene3D" id="3.40.50.300">
    <property type="entry name" value="P-loop containing nucleotide triphosphate hydrolases"/>
    <property type="match status" value="1"/>
</dbReference>
<evidence type="ECO:0000313" key="9">
    <source>
        <dbReference type="Proteomes" id="UP000831485"/>
    </source>
</evidence>
<dbReference type="InterPro" id="IPR003593">
    <property type="entry name" value="AAA+_ATPase"/>
</dbReference>
<protein>
    <submittedName>
        <fullName evidence="6 7">Peptide ABC transporter ATP-binding protein</fullName>
    </submittedName>
</protein>
<sequence length="328" mass="36151">MTPLLTADNLVKQYPVRGGMFAEKRILTAVAGIDLELYPGETLGLAGESGCGKSTVARLLTGLTPPTSGSIKYEGRELARMSKSELAQYRKEVQMVFQDPFSSLNPRMRVAEILGEPLEIHRIGDAAGRRDKVAELLTRVGLSPEHMMRFPHEFSGGQRQRIGIARALAVSPRLIIADEPVSALDLSIQAQIINLLQDVKKDLGLSFLFITHDLSVLRHLSDRVAIMYLGRIVETGSRDQVLDRPLHPYTEALLSAIPSIDPGKRTRHVIAKGELPSPVAPPSGCPFHPRCPYAQPVCSEQRPELLEKVPGQRAACHFSEEIFLKETK</sequence>